<evidence type="ECO:0000313" key="1">
    <source>
        <dbReference type="EMBL" id="KAK0750442.1"/>
    </source>
</evidence>
<protein>
    <submittedName>
        <fullName evidence="1">Uncharacterized protein</fullName>
    </submittedName>
</protein>
<accession>A0AA40F3T0</accession>
<dbReference type="EMBL" id="JAUKUD010000003">
    <property type="protein sequence ID" value="KAK0750442.1"/>
    <property type="molecule type" value="Genomic_DNA"/>
</dbReference>
<organism evidence="1 2">
    <name type="scientific">Schizothecium vesticola</name>
    <dbReference type="NCBI Taxonomy" id="314040"/>
    <lineage>
        <taxon>Eukaryota</taxon>
        <taxon>Fungi</taxon>
        <taxon>Dikarya</taxon>
        <taxon>Ascomycota</taxon>
        <taxon>Pezizomycotina</taxon>
        <taxon>Sordariomycetes</taxon>
        <taxon>Sordariomycetidae</taxon>
        <taxon>Sordariales</taxon>
        <taxon>Schizotheciaceae</taxon>
        <taxon>Schizothecium</taxon>
    </lineage>
</organism>
<proteinExistence type="predicted"/>
<evidence type="ECO:0000313" key="2">
    <source>
        <dbReference type="Proteomes" id="UP001172155"/>
    </source>
</evidence>
<name>A0AA40F3T0_9PEZI</name>
<dbReference type="AlphaFoldDB" id="A0AA40F3T0"/>
<gene>
    <name evidence="1" type="ORF">B0T18DRAFT_127619</name>
</gene>
<dbReference type="Proteomes" id="UP001172155">
    <property type="component" value="Unassembled WGS sequence"/>
</dbReference>
<sequence>MAFPCCPGGEALPGGTVVGSHRRSEHLILQHDSHPGTSNSYQPLLFLSLVVVDGTEHRVHLHTSPQPSTTEPKRHCTALHLIPDTITDNYLGRSRPSGAPVPICCGLEITTKLSSGLRRGLGAPSLATPATGLQSATLKLLPELQPPGLGPIKPAKSCHCQLAQWSVRHWTLDADTPAKHSFTHSSIHTQHCVGICAAADARQTHQTQIRIRIALTPPGLAYNLPWSR</sequence>
<keyword evidence="2" id="KW-1185">Reference proteome</keyword>
<reference evidence="1" key="1">
    <citation type="submission" date="2023-06" db="EMBL/GenBank/DDBJ databases">
        <title>Genome-scale phylogeny and comparative genomics of the fungal order Sordariales.</title>
        <authorList>
            <consortium name="Lawrence Berkeley National Laboratory"/>
            <person name="Hensen N."/>
            <person name="Bonometti L."/>
            <person name="Westerberg I."/>
            <person name="Brannstrom I.O."/>
            <person name="Guillou S."/>
            <person name="Cros-Aarteil S."/>
            <person name="Calhoun S."/>
            <person name="Haridas S."/>
            <person name="Kuo A."/>
            <person name="Mondo S."/>
            <person name="Pangilinan J."/>
            <person name="Riley R."/>
            <person name="LaButti K."/>
            <person name="Andreopoulos B."/>
            <person name="Lipzen A."/>
            <person name="Chen C."/>
            <person name="Yanf M."/>
            <person name="Daum C."/>
            <person name="Ng V."/>
            <person name="Clum A."/>
            <person name="Steindorff A."/>
            <person name="Ohm R."/>
            <person name="Martin F."/>
            <person name="Silar P."/>
            <person name="Natvig D."/>
            <person name="Lalanne C."/>
            <person name="Gautier V."/>
            <person name="Ament-velasquez S.L."/>
            <person name="Kruys A."/>
            <person name="Hutchinson M.I."/>
            <person name="Powell A.J."/>
            <person name="Barry K."/>
            <person name="Miller A.N."/>
            <person name="Grigoriev I.V."/>
            <person name="Debuchy R."/>
            <person name="Gladieux P."/>
            <person name="Thoren M.H."/>
            <person name="Johannesson H."/>
        </authorList>
    </citation>
    <scope>NUCLEOTIDE SEQUENCE</scope>
    <source>
        <strain evidence="1">SMH3187-1</strain>
    </source>
</reference>
<comment type="caution">
    <text evidence="1">The sequence shown here is derived from an EMBL/GenBank/DDBJ whole genome shotgun (WGS) entry which is preliminary data.</text>
</comment>